<dbReference type="Gene3D" id="1.20.1260.10">
    <property type="match status" value="1"/>
</dbReference>
<gene>
    <name evidence="2" type="ORF">BKK80_04470</name>
</gene>
<dbReference type="PIRSF" id="PIRSF029477">
    <property type="entry name" value="UCP029477"/>
    <property type="match status" value="1"/>
</dbReference>
<dbReference type="InterPro" id="IPR019052">
    <property type="entry name" value="DUF2383"/>
</dbReference>
<dbReference type="NCBIfam" id="TIGR02284">
    <property type="entry name" value="PA2169 family four-helix-bundle protein"/>
    <property type="match status" value="1"/>
</dbReference>
<dbReference type="RefSeq" id="WP_071011125.1">
    <property type="nucleotide sequence ID" value="NZ_CP017754.1"/>
</dbReference>
<feature type="domain" description="DUF2383" evidence="1">
    <location>
        <begin position="9"/>
        <end position="116"/>
    </location>
</feature>
<dbReference type="InterPro" id="IPR016920">
    <property type="entry name" value="UCP029477"/>
</dbReference>
<dbReference type="InterPro" id="IPR011971">
    <property type="entry name" value="CHP02284"/>
</dbReference>
<sequence>MDQAQGQLVSTLNHLIEVGKDGELNCSAGAREVKDAEIRAVLSGTAESCRTSVSELQALVTSLGAAPRDRGTMGGTMLRSWMEILHVIAPNNDDVVLQQCERGEAAARREYRSALKLDMPEAIRNVVQRQYEGMQRHHERIHAMRGMQVH</sequence>
<reference evidence="2 3" key="1">
    <citation type="submission" date="2016-10" db="EMBL/GenBank/DDBJ databases">
        <title>Complete genome sequences of three Cupriavidus strains isolated from various Malaysian environments.</title>
        <authorList>
            <person name="Abdullah A.A.-A."/>
            <person name="Shafie N.A.H."/>
            <person name="Lau N.S."/>
        </authorList>
    </citation>
    <scope>NUCLEOTIDE SEQUENCE [LARGE SCALE GENOMIC DNA]</scope>
    <source>
        <strain evidence="2 3">USMAA1020</strain>
    </source>
</reference>
<accession>A0ABN4TEE8</accession>
<organism evidence="2 3">
    <name type="scientific">Cupriavidus malaysiensis</name>
    <dbReference type="NCBI Taxonomy" id="367825"/>
    <lineage>
        <taxon>Bacteria</taxon>
        <taxon>Pseudomonadati</taxon>
        <taxon>Pseudomonadota</taxon>
        <taxon>Betaproteobacteria</taxon>
        <taxon>Burkholderiales</taxon>
        <taxon>Burkholderiaceae</taxon>
        <taxon>Cupriavidus</taxon>
    </lineage>
</organism>
<proteinExistence type="predicted"/>
<dbReference type="InterPro" id="IPR012347">
    <property type="entry name" value="Ferritin-like"/>
</dbReference>
<evidence type="ECO:0000313" key="2">
    <source>
        <dbReference type="EMBL" id="AOZ05163.1"/>
    </source>
</evidence>
<dbReference type="EMBL" id="CP017754">
    <property type="protein sequence ID" value="AOZ05163.1"/>
    <property type="molecule type" value="Genomic_DNA"/>
</dbReference>
<evidence type="ECO:0000259" key="1">
    <source>
        <dbReference type="Pfam" id="PF09537"/>
    </source>
</evidence>
<dbReference type="Proteomes" id="UP000177515">
    <property type="component" value="Chromosome 1"/>
</dbReference>
<dbReference type="Pfam" id="PF09537">
    <property type="entry name" value="DUF2383"/>
    <property type="match status" value="1"/>
</dbReference>
<name>A0ABN4TEE8_9BURK</name>
<evidence type="ECO:0000313" key="3">
    <source>
        <dbReference type="Proteomes" id="UP000177515"/>
    </source>
</evidence>
<keyword evidence="3" id="KW-1185">Reference proteome</keyword>
<protein>
    <recommendedName>
        <fullName evidence="1">DUF2383 domain-containing protein</fullName>
    </recommendedName>
</protein>